<feature type="transmembrane region" description="Helical" evidence="7">
    <location>
        <begin position="229"/>
        <end position="249"/>
    </location>
</feature>
<proteinExistence type="predicted"/>
<dbReference type="AlphaFoldDB" id="A0AA38S6N7"/>
<dbReference type="PANTHER" id="PTHR42718">
    <property type="entry name" value="MAJOR FACILITATOR SUPERFAMILY MULTIDRUG TRANSPORTER MFSC"/>
    <property type="match status" value="1"/>
</dbReference>
<reference evidence="9" key="1">
    <citation type="submission" date="2022-07" db="EMBL/GenBank/DDBJ databases">
        <title>Fungi with potential for degradation of polypropylene.</title>
        <authorList>
            <person name="Gostincar C."/>
        </authorList>
    </citation>
    <scope>NUCLEOTIDE SEQUENCE</scope>
    <source>
        <strain evidence="9">EXF-13287</strain>
    </source>
</reference>
<gene>
    <name evidence="9" type="ORF">NKR19_g1797</name>
</gene>
<dbReference type="SUPFAM" id="SSF103473">
    <property type="entry name" value="MFS general substrate transporter"/>
    <property type="match status" value="2"/>
</dbReference>
<feature type="transmembrane region" description="Helical" evidence="7">
    <location>
        <begin position="140"/>
        <end position="158"/>
    </location>
</feature>
<feature type="region of interest" description="Disordered" evidence="6">
    <location>
        <begin position="1"/>
        <end position="45"/>
    </location>
</feature>
<dbReference type="Proteomes" id="UP001174691">
    <property type="component" value="Unassembled WGS sequence"/>
</dbReference>
<dbReference type="InterPro" id="IPR020846">
    <property type="entry name" value="MFS_dom"/>
</dbReference>
<comment type="caution">
    <text evidence="9">The sequence shown here is derived from an EMBL/GenBank/DDBJ whole genome shotgun (WGS) entry which is preliminary data.</text>
</comment>
<dbReference type="InterPro" id="IPR036259">
    <property type="entry name" value="MFS_trans_sf"/>
</dbReference>
<feature type="transmembrane region" description="Helical" evidence="7">
    <location>
        <begin position="269"/>
        <end position="286"/>
    </location>
</feature>
<dbReference type="Pfam" id="PF07690">
    <property type="entry name" value="MFS_1"/>
    <property type="match status" value="2"/>
</dbReference>
<evidence type="ECO:0000313" key="9">
    <source>
        <dbReference type="EMBL" id="KAJ9161883.1"/>
    </source>
</evidence>
<dbReference type="GO" id="GO:0022857">
    <property type="term" value="F:transmembrane transporter activity"/>
    <property type="evidence" value="ECO:0007669"/>
    <property type="project" value="InterPro"/>
</dbReference>
<name>A0AA38S6N7_9PEZI</name>
<keyword evidence="2" id="KW-0813">Transport</keyword>
<keyword evidence="4 7" id="KW-1133">Transmembrane helix</keyword>
<feature type="transmembrane region" description="Helical" evidence="7">
    <location>
        <begin position="343"/>
        <end position="368"/>
    </location>
</feature>
<dbReference type="InterPro" id="IPR011701">
    <property type="entry name" value="MFS"/>
</dbReference>
<keyword evidence="3 7" id="KW-0812">Transmembrane</keyword>
<feature type="transmembrane region" description="Helical" evidence="7">
    <location>
        <begin position="408"/>
        <end position="428"/>
    </location>
</feature>
<evidence type="ECO:0000256" key="5">
    <source>
        <dbReference type="ARBA" id="ARBA00023136"/>
    </source>
</evidence>
<feature type="transmembrane region" description="Helical" evidence="7">
    <location>
        <begin position="202"/>
        <end position="223"/>
    </location>
</feature>
<dbReference type="PANTHER" id="PTHR42718:SF9">
    <property type="entry name" value="MAJOR FACILITATOR SUPERFAMILY MULTIDRUG TRANSPORTER MFSC"/>
    <property type="match status" value="1"/>
</dbReference>
<dbReference type="Gene3D" id="1.20.1250.20">
    <property type="entry name" value="MFS general substrate transporter like domains"/>
    <property type="match status" value="1"/>
</dbReference>
<sequence length="583" mass="61365">MSTISAAGTADSGSDEKKAVSLRDAELGGVERSATADPDSVSVREDAAAPDSAVRPAAKAGSGLPFSKARCIALVATVTGASFVNTLSIQAVVIILPTIGRDLGIPDSRYQWIVSSYTLTFGCFLLLWGRIGDIYGKRKVFIIGSLWVAATTACNPFIPNEIGFNIFRALQGLGAAANVPTALGILGTTFPPGKAKNYAFSTYAAGAPLGSIFGNLLAGFIAAYASWKWVFGVMAIMAAAVSFAAIVIIPLPKHTLHDEGVNVKNSVDWLGGALITIGLFALLFALTEGNIVGWSTPWIPVLIVVSAILVALFVLWQRHLERNLHAGGLPPLLKVSLFKSGRFSAAMLIMALFFSSFNGFLVYATYYFQDFQGLSPLQTTLRFIPTGVTGILTALVVSQFIARIPTYLILLFGNACVSISCLLFAAPIPPTTHYAAYGLIAMILSVLGADTTWPCMTLFTSHALPQQDQALGGALVNSMGQVGRSISLAIATAIQTAVMARQRGLPVEEAGPVKVWEDASLKGLQAANWFHFALGVVSMGVAVSAFRGVGIVGKAGVKEEEDKGRVGVEERETAVVGSKEVAA</sequence>
<feature type="transmembrane region" description="Helical" evidence="7">
    <location>
        <begin position="72"/>
        <end position="98"/>
    </location>
</feature>
<protein>
    <submittedName>
        <fullName evidence="9">MFS general substrate transporter</fullName>
    </submittedName>
</protein>
<dbReference type="CDD" id="cd17476">
    <property type="entry name" value="MFS_Amf1_MDR_like"/>
    <property type="match status" value="1"/>
</dbReference>
<evidence type="ECO:0000256" key="6">
    <source>
        <dbReference type="SAM" id="MobiDB-lite"/>
    </source>
</evidence>
<keyword evidence="10" id="KW-1185">Reference proteome</keyword>
<feature type="domain" description="Major facilitator superfamily (MFS) profile" evidence="8">
    <location>
        <begin position="74"/>
        <end position="556"/>
    </location>
</feature>
<evidence type="ECO:0000256" key="7">
    <source>
        <dbReference type="SAM" id="Phobius"/>
    </source>
</evidence>
<dbReference type="EMBL" id="JANBVN010000017">
    <property type="protein sequence ID" value="KAJ9161883.1"/>
    <property type="molecule type" value="Genomic_DNA"/>
</dbReference>
<evidence type="ECO:0000256" key="1">
    <source>
        <dbReference type="ARBA" id="ARBA00004141"/>
    </source>
</evidence>
<evidence type="ECO:0000256" key="3">
    <source>
        <dbReference type="ARBA" id="ARBA00022692"/>
    </source>
</evidence>
<feature type="transmembrane region" description="Helical" evidence="7">
    <location>
        <begin position="298"/>
        <end position="316"/>
    </location>
</feature>
<dbReference type="GO" id="GO:0016020">
    <property type="term" value="C:membrane"/>
    <property type="evidence" value="ECO:0007669"/>
    <property type="project" value="UniProtKB-SubCell"/>
</dbReference>
<feature type="transmembrane region" description="Helical" evidence="7">
    <location>
        <begin position="380"/>
        <end position="401"/>
    </location>
</feature>
<evidence type="ECO:0000313" key="10">
    <source>
        <dbReference type="Proteomes" id="UP001174691"/>
    </source>
</evidence>
<feature type="compositionally biased region" description="Basic and acidic residues" evidence="6">
    <location>
        <begin position="14"/>
        <end position="26"/>
    </location>
</feature>
<dbReference type="PROSITE" id="PS50850">
    <property type="entry name" value="MFS"/>
    <property type="match status" value="1"/>
</dbReference>
<comment type="subcellular location">
    <subcellularLocation>
        <location evidence="1">Membrane</location>
        <topology evidence="1">Multi-pass membrane protein</topology>
    </subcellularLocation>
</comment>
<keyword evidence="5 7" id="KW-0472">Membrane</keyword>
<feature type="transmembrane region" description="Helical" evidence="7">
    <location>
        <begin position="110"/>
        <end position="128"/>
    </location>
</feature>
<organism evidence="9 10">
    <name type="scientific">Coniochaeta hoffmannii</name>
    <dbReference type="NCBI Taxonomy" id="91930"/>
    <lineage>
        <taxon>Eukaryota</taxon>
        <taxon>Fungi</taxon>
        <taxon>Dikarya</taxon>
        <taxon>Ascomycota</taxon>
        <taxon>Pezizomycotina</taxon>
        <taxon>Sordariomycetes</taxon>
        <taxon>Sordariomycetidae</taxon>
        <taxon>Coniochaetales</taxon>
        <taxon>Coniochaetaceae</taxon>
        <taxon>Coniochaeta</taxon>
    </lineage>
</organism>
<dbReference type="Gene3D" id="1.20.1720.10">
    <property type="entry name" value="Multidrug resistance protein D"/>
    <property type="match status" value="1"/>
</dbReference>
<evidence type="ECO:0000256" key="2">
    <source>
        <dbReference type="ARBA" id="ARBA00022448"/>
    </source>
</evidence>
<evidence type="ECO:0000259" key="8">
    <source>
        <dbReference type="PROSITE" id="PS50850"/>
    </source>
</evidence>
<feature type="transmembrane region" description="Helical" evidence="7">
    <location>
        <begin position="170"/>
        <end position="190"/>
    </location>
</feature>
<accession>A0AA38S6N7</accession>
<evidence type="ECO:0000256" key="4">
    <source>
        <dbReference type="ARBA" id="ARBA00022989"/>
    </source>
</evidence>